<dbReference type="Gene3D" id="3.30.910.20">
    <property type="entry name" value="Skp domain"/>
    <property type="match status" value="1"/>
</dbReference>
<dbReference type="PANTHER" id="PTHR35089">
    <property type="entry name" value="CHAPERONE PROTEIN SKP"/>
    <property type="match status" value="1"/>
</dbReference>
<evidence type="ECO:0000256" key="2">
    <source>
        <dbReference type="ARBA" id="ARBA00022729"/>
    </source>
</evidence>
<evidence type="ECO:0000313" key="4">
    <source>
        <dbReference type="EMBL" id="MEE6185755.1"/>
    </source>
</evidence>
<dbReference type="Pfam" id="PF03938">
    <property type="entry name" value="OmpH"/>
    <property type="match status" value="1"/>
</dbReference>
<dbReference type="SMART" id="SM00935">
    <property type="entry name" value="OmpH"/>
    <property type="match status" value="1"/>
</dbReference>
<dbReference type="Proteomes" id="UP001357452">
    <property type="component" value="Unassembled WGS sequence"/>
</dbReference>
<dbReference type="InterPro" id="IPR024930">
    <property type="entry name" value="Skp_dom_sf"/>
</dbReference>
<evidence type="ECO:0000256" key="1">
    <source>
        <dbReference type="ARBA" id="ARBA00009091"/>
    </source>
</evidence>
<feature type="signal peptide" evidence="3">
    <location>
        <begin position="1"/>
        <end position="23"/>
    </location>
</feature>
<comment type="similarity">
    <text evidence="1">Belongs to the Skp family.</text>
</comment>
<keyword evidence="5" id="KW-1185">Reference proteome</keyword>
<dbReference type="InterPro" id="IPR005632">
    <property type="entry name" value="Chaperone_Skp"/>
</dbReference>
<protein>
    <submittedName>
        <fullName evidence="4">OmpH family outer membrane protein</fullName>
    </submittedName>
</protein>
<dbReference type="EMBL" id="JAZGLY010000001">
    <property type="protein sequence ID" value="MEE6185755.1"/>
    <property type="molecule type" value="Genomic_DNA"/>
</dbReference>
<proteinExistence type="inferred from homology"/>
<organism evidence="4 5">
    <name type="scientific">Niabella digestorum</name>
    <dbReference type="NCBI Taxonomy" id="3117701"/>
    <lineage>
        <taxon>Bacteria</taxon>
        <taxon>Pseudomonadati</taxon>
        <taxon>Bacteroidota</taxon>
        <taxon>Chitinophagia</taxon>
        <taxon>Chitinophagales</taxon>
        <taxon>Chitinophagaceae</taxon>
        <taxon>Niabella</taxon>
    </lineage>
</organism>
<dbReference type="RefSeq" id="WP_330973163.1">
    <property type="nucleotide sequence ID" value="NZ_JAZGLY010000001.1"/>
</dbReference>
<keyword evidence="2 3" id="KW-0732">Signal</keyword>
<gene>
    <name evidence="4" type="ORF">V2H41_00580</name>
</gene>
<reference evidence="4 5" key="1">
    <citation type="submission" date="2024-01" db="EMBL/GenBank/DDBJ databases">
        <title>Niabella digestum sp. nov., isolated from waste digestion system.</title>
        <authorList>
            <person name="Zhang L."/>
        </authorList>
    </citation>
    <scope>NUCLEOTIDE SEQUENCE [LARGE SCALE GENOMIC DNA]</scope>
    <source>
        <strain evidence="4 5">A18</strain>
    </source>
</reference>
<dbReference type="SUPFAM" id="SSF111384">
    <property type="entry name" value="OmpH-like"/>
    <property type="match status" value="1"/>
</dbReference>
<accession>A0ABU7RCN3</accession>
<evidence type="ECO:0000256" key="3">
    <source>
        <dbReference type="SAM" id="SignalP"/>
    </source>
</evidence>
<evidence type="ECO:0000313" key="5">
    <source>
        <dbReference type="Proteomes" id="UP001357452"/>
    </source>
</evidence>
<feature type="chain" id="PRO_5045097998" evidence="3">
    <location>
        <begin position="24"/>
        <end position="180"/>
    </location>
</feature>
<name>A0ABU7RCN3_9BACT</name>
<comment type="caution">
    <text evidence="4">The sequence shown here is derived from an EMBL/GenBank/DDBJ whole genome shotgun (WGS) entry which is preliminary data.</text>
</comment>
<sequence length="180" mass="19776">MKQVKFLALTLGLVVASVFGANAQKIGYVDAEGLVFSLPEIQQVQQELQKYQNDSIGPRFEQLSSEYKEKDSIYRDTKTAASVKNLLEKDLADLSMQLQNWPQIAGQMNQIKQAQLMQPLNKKVMDAINAVAKEKGYAYVLSPDALIVAPPGDDITLAVAQKLGIKIPTNNAPANNSNQK</sequence>
<dbReference type="PANTHER" id="PTHR35089:SF1">
    <property type="entry name" value="CHAPERONE PROTEIN SKP"/>
    <property type="match status" value="1"/>
</dbReference>